<dbReference type="InterPro" id="IPR016040">
    <property type="entry name" value="NAD(P)-bd_dom"/>
</dbReference>
<proteinExistence type="predicted"/>
<name>A0ABS4Z541_9ACTN</name>
<dbReference type="PANTHER" id="PTHR47129">
    <property type="entry name" value="QUINONE OXIDOREDUCTASE 2"/>
    <property type="match status" value="1"/>
</dbReference>
<protein>
    <submittedName>
        <fullName evidence="2">NAD(P)H dehydrogenase (Quinone)</fullName>
        <ecNumber evidence="2">1.6.5.2</ecNumber>
    </submittedName>
</protein>
<dbReference type="RefSeq" id="WP_210053691.1">
    <property type="nucleotide sequence ID" value="NZ_BAAAMH010000012.1"/>
</dbReference>
<dbReference type="InterPro" id="IPR052718">
    <property type="entry name" value="NmrA-type_oxidoreductase"/>
</dbReference>
<dbReference type="Proteomes" id="UP000758168">
    <property type="component" value="Unassembled WGS sequence"/>
</dbReference>
<evidence type="ECO:0000313" key="2">
    <source>
        <dbReference type="EMBL" id="MBP2416161.1"/>
    </source>
</evidence>
<dbReference type="EMBL" id="JAGIOB010000001">
    <property type="protein sequence ID" value="MBP2416161.1"/>
    <property type="molecule type" value="Genomic_DNA"/>
</dbReference>
<evidence type="ECO:0000313" key="3">
    <source>
        <dbReference type="Proteomes" id="UP000758168"/>
    </source>
</evidence>
<gene>
    <name evidence="2" type="ORF">JOF54_001083</name>
</gene>
<reference evidence="2 3" key="1">
    <citation type="submission" date="2021-03" db="EMBL/GenBank/DDBJ databases">
        <title>Sequencing the genomes of 1000 actinobacteria strains.</title>
        <authorList>
            <person name="Klenk H.-P."/>
        </authorList>
    </citation>
    <scope>NUCLEOTIDE SEQUENCE [LARGE SCALE GENOMIC DNA]</scope>
    <source>
        <strain evidence="2 3">DSM 12936</strain>
    </source>
</reference>
<dbReference type="Gene3D" id="3.90.25.10">
    <property type="entry name" value="UDP-galactose 4-epimerase, domain 1"/>
    <property type="match status" value="1"/>
</dbReference>
<dbReference type="GO" id="GO:0003955">
    <property type="term" value="F:NAD(P)H dehydrogenase (quinone) activity"/>
    <property type="evidence" value="ECO:0007669"/>
    <property type="project" value="UniProtKB-EC"/>
</dbReference>
<feature type="domain" description="NAD(P)-binding" evidence="1">
    <location>
        <begin position="8"/>
        <end position="182"/>
    </location>
</feature>
<organism evidence="2 3">
    <name type="scientific">Microlunatus capsulatus</name>
    <dbReference type="NCBI Taxonomy" id="99117"/>
    <lineage>
        <taxon>Bacteria</taxon>
        <taxon>Bacillati</taxon>
        <taxon>Actinomycetota</taxon>
        <taxon>Actinomycetes</taxon>
        <taxon>Propionibacteriales</taxon>
        <taxon>Propionibacteriaceae</taxon>
        <taxon>Microlunatus</taxon>
    </lineage>
</organism>
<accession>A0ABS4Z541</accession>
<keyword evidence="2" id="KW-0560">Oxidoreductase</keyword>
<comment type="caution">
    <text evidence="2">The sequence shown here is derived from an EMBL/GenBank/DDBJ whole genome shotgun (WGS) entry which is preliminary data.</text>
</comment>
<dbReference type="Gene3D" id="3.40.50.720">
    <property type="entry name" value="NAD(P)-binding Rossmann-like Domain"/>
    <property type="match status" value="1"/>
</dbReference>
<sequence length="286" mass="29124">MPTTAVTGATGHLGRLVVASLLERGADVVAVVRDAAKAAEVVPSGAEVRVASYDDRAALEAAFAGVDTLVLVSGSEVGQRVQQHTNAVEAAAAAGVRRVVYTSAPHADTTTLVLAPEHKATEEVLAGSGLAWTVLRNNWYHENYAAQVGQAAESGVLLGSAHDGRIASASRRDYAEAAAAVAVQDGHENTVYELAGDVAWTLPELAAAMAEVSGRPVGYRDVSTEEHVAALTAAGLDEGTAGFVAALDAGTAAGTLADTSTGDLRRLLGRPTTPLVEGLRDAVAAV</sequence>
<dbReference type="Pfam" id="PF13460">
    <property type="entry name" value="NAD_binding_10"/>
    <property type="match status" value="1"/>
</dbReference>
<keyword evidence="3" id="KW-1185">Reference proteome</keyword>
<dbReference type="InterPro" id="IPR036291">
    <property type="entry name" value="NAD(P)-bd_dom_sf"/>
</dbReference>
<dbReference type="EC" id="1.6.5.2" evidence="2"/>
<dbReference type="CDD" id="cd05269">
    <property type="entry name" value="TMR_SDR_a"/>
    <property type="match status" value="1"/>
</dbReference>
<evidence type="ECO:0000259" key="1">
    <source>
        <dbReference type="Pfam" id="PF13460"/>
    </source>
</evidence>
<dbReference type="SUPFAM" id="SSF51735">
    <property type="entry name" value="NAD(P)-binding Rossmann-fold domains"/>
    <property type="match status" value="1"/>
</dbReference>
<dbReference type="PANTHER" id="PTHR47129:SF1">
    <property type="entry name" value="NMRA-LIKE DOMAIN-CONTAINING PROTEIN"/>
    <property type="match status" value="1"/>
</dbReference>